<name>A0ABQ8GZU3_9ROSI</name>
<feature type="compositionally biased region" description="Low complexity" evidence="2">
    <location>
        <begin position="200"/>
        <end position="216"/>
    </location>
</feature>
<feature type="compositionally biased region" description="Basic residues" evidence="2">
    <location>
        <begin position="79"/>
        <end position="93"/>
    </location>
</feature>
<evidence type="ECO:0000256" key="2">
    <source>
        <dbReference type="SAM" id="MobiDB-lite"/>
    </source>
</evidence>
<dbReference type="PANTHER" id="PTHR31807:SF6">
    <property type="entry name" value="PROTEIN ENDOSPERM DEFECTIVE 1-RELATED"/>
    <property type="match status" value="1"/>
</dbReference>
<feature type="compositionally biased region" description="Low complexity" evidence="2">
    <location>
        <begin position="52"/>
        <end position="67"/>
    </location>
</feature>
<evidence type="ECO:0000313" key="4">
    <source>
        <dbReference type="Proteomes" id="UP000827721"/>
    </source>
</evidence>
<reference evidence="3 4" key="1">
    <citation type="submission" date="2021-02" db="EMBL/GenBank/DDBJ databases">
        <title>Plant Genome Project.</title>
        <authorList>
            <person name="Zhang R.-G."/>
        </authorList>
    </citation>
    <scope>NUCLEOTIDE SEQUENCE [LARGE SCALE GENOMIC DNA]</scope>
    <source>
        <tissue evidence="3">Leaves</tissue>
    </source>
</reference>
<sequence>MNEVKKMAPVDQTTSSALSDNTNSTLAVAAPPPPPPPHRRPRVREVSSRFMSPVASPISISTSSSSSCGDPHLVSAKSPLHKPNHHQRHRRHQDGKETEHLMSSDENRPIETARSLESPFQSQRRLQQQQQQPPRSMMKLFNDNGGKFTGRCSRPDTPTVTTATTSSKPNRLLQRSTSGSNTAATKLLQSLSAQPASQEDTNSTNSDDISSQSSLDADMLPTVSARLLGERNSNSINRVNANAALTPFSRSLNLSLSASQHHLFSSIRGSEKTTSALSRSFSNSLKMGGLSLPPVPPTSVKPGADAKKGGKKAPSHQEDTHALKMLHNRHLQWRFANAKAEASRQAQRRETERMLYSLGLKVSDLYDSVKRKRIELGLLQRMKTLSTILDAQMPYLDEWSAFEGDYSVSLSEIIQALLNTSLQLPIGGNIKADVREVGEALSSSAKIMEIIISHIQSLLPKADEMDILISELAKATGSERALIEECGVLLSKTHAFQVEECSLRGQIMQFNQRLRAPPIKFQEDANILSLNAVHMR</sequence>
<comment type="similarity">
    <text evidence="1">Belongs to the QWRF family.</text>
</comment>
<feature type="region of interest" description="Disordered" evidence="2">
    <location>
        <begin position="1"/>
        <end position="216"/>
    </location>
</feature>
<dbReference type="PANTHER" id="PTHR31807">
    <property type="entry name" value="AUGMIN FAMILY MEMBER"/>
    <property type="match status" value="1"/>
</dbReference>
<feature type="compositionally biased region" description="Polar residues" evidence="2">
    <location>
        <begin position="11"/>
        <end position="26"/>
    </location>
</feature>
<keyword evidence="4" id="KW-1185">Reference proteome</keyword>
<dbReference type="InterPro" id="IPR007573">
    <property type="entry name" value="QWRF"/>
</dbReference>
<dbReference type="Proteomes" id="UP000827721">
    <property type="component" value="Unassembled WGS sequence"/>
</dbReference>
<organism evidence="3 4">
    <name type="scientific">Xanthoceras sorbifolium</name>
    <dbReference type="NCBI Taxonomy" id="99658"/>
    <lineage>
        <taxon>Eukaryota</taxon>
        <taxon>Viridiplantae</taxon>
        <taxon>Streptophyta</taxon>
        <taxon>Embryophyta</taxon>
        <taxon>Tracheophyta</taxon>
        <taxon>Spermatophyta</taxon>
        <taxon>Magnoliopsida</taxon>
        <taxon>eudicotyledons</taxon>
        <taxon>Gunneridae</taxon>
        <taxon>Pentapetalae</taxon>
        <taxon>rosids</taxon>
        <taxon>malvids</taxon>
        <taxon>Sapindales</taxon>
        <taxon>Sapindaceae</taxon>
        <taxon>Xanthoceroideae</taxon>
        <taxon>Xanthoceras</taxon>
    </lineage>
</organism>
<evidence type="ECO:0000256" key="1">
    <source>
        <dbReference type="ARBA" id="ARBA00010016"/>
    </source>
</evidence>
<accession>A0ABQ8GZU3</accession>
<proteinExistence type="inferred from homology"/>
<dbReference type="Pfam" id="PF04484">
    <property type="entry name" value="QWRF"/>
    <property type="match status" value="1"/>
</dbReference>
<comment type="caution">
    <text evidence="3">The sequence shown here is derived from an EMBL/GenBank/DDBJ whole genome shotgun (WGS) entry which is preliminary data.</text>
</comment>
<feature type="compositionally biased region" description="Polar residues" evidence="2">
    <location>
        <begin position="166"/>
        <end position="199"/>
    </location>
</feature>
<protein>
    <submittedName>
        <fullName evidence="3">Uncharacterized protein</fullName>
    </submittedName>
</protein>
<dbReference type="EMBL" id="JAFEMO010000096">
    <property type="protein sequence ID" value="KAH7526445.1"/>
    <property type="molecule type" value="Genomic_DNA"/>
</dbReference>
<feature type="compositionally biased region" description="Basic and acidic residues" evidence="2">
    <location>
        <begin position="94"/>
        <end position="111"/>
    </location>
</feature>
<feature type="compositionally biased region" description="Low complexity" evidence="2">
    <location>
        <begin position="118"/>
        <end position="136"/>
    </location>
</feature>
<gene>
    <name evidence="3" type="ORF">JRO89_XSUnG0054100</name>
</gene>
<evidence type="ECO:0000313" key="3">
    <source>
        <dbReference type="EMBL" id="KAH7526445.1"/>
    </source>
</evidence>
<feature type="region of interest" description="Disordered" evidence="2">
    <location>
        <begin position="287"/>
        <end position="317"/>
    </location>
</feature>